<feature type="domain" description="Gfo/Idh/MocA-like oxidoreductase N-terminal" evidence="3">
    <location>
        <begin position="1"/>
        <end position="109"/>
    </location>
</feature>
<name>A0ABT4X551_9BACI</name>
<evidence type="ECO:0000259" key="3">
    <source>
        <dbReference type="Pfam" id="PF01408"/>
    </source>
</evidence>
<dbReference type="InterPro" id="IPR004104">
    <property type="entry name" value="Gfo/Idh/MocA-like_OxRdtase_C"/>
</dbReference>
<dbReference type="PANTHER" id="PTHR43708">
    <property type="entry name" value="CONSERVED EXPRESSED OXIDOREDUCTASE (EUROFUNG)"/>
    <property type="match status" value="1"/>
</dbReference>
<evidence type="ECO:0000259" key="4">
    <source>
        <dbReference type="Pfam" id="PF02894"/>
    </source>
</evidence>
<evidence type="ECO:0000256" key="2">
    <source>
        <dbReference type="ARBA" id="ARBA00023002"/>
    </source>
</evidence>
<dbReference type="Pfam" id="PF02894">
    <property type="entry name" value="GFO_IDH_MocA_C"/>
    <property type="match status" value="1"/>
</dbReference>
<dbReference type="SUPFAM" id="SSF55347">
    <property type="entry name" value="Glyceraldehyde-3-phosphate dehydrogenase-like, C-terminal domain"/>
    <property type="match status" value="1"/>
</dbReference>
<reference evidence="5 6" key="1">
    <citation type="submission" date="2023-01" db="EMBL/GenBank/DDBJ databases">
        <title>Bacillus changyiensis sp. nov., isolated from a coastal deposit.</title>
        <authorList>
            <person name="Xiao G."/>
            <person name="Lai Q."/>
            <person name="Hu Z."/>
            <person name="Shao Z."/>
        </authorList>
    </citation>
    <scope>NUCLEOTIDE SEQUENCE [LARGE SCALE GENOMIC DNA]</scope>
    <source>
        <strain evidence="5 6">CLL-7-23</strain>
    </source>
</reference>
<dbReference type="Gene3D" id="3.40.50.720">
    <property type="entry name" value="NAD(P)-binding Rossmann-like Domain"/>
    <property type="match status" value="1"/>
</dbReference>
<dbReference type="SUPFAM" id="SSF51735">
    <property type="entry name" value="NAD(P)-binding Rossmann-fold domains"/>
    <property type="match status" value="1"/>
</dbReference>
<gene>
    <name evidence="5" type="ORF">PJ311_12595</name>
</gene>
<keyword evidence="6" id="KW-1185">Reference proteome</keyword>
<dbReference type="InterPro" id="IPR000683">
    <property type="entry name" value="Gfo/Idh/MocA-like_OxRdtase_N"/>
</dbReference>
<evidence type="ECO:0000256" key="1">
    <source>
        <dbReference type="ARBA" id="ARBA00010928"/>
    </source>
</evidence>
<accession>A0ABT4X551</accession>
<proteinExistence type="inferred from homology"/>
<organism evidence="5 6">
    <name type="scientific">Bacillus changyiensis</name>
    <dbReference type="NCBI Taxonomy" id="3004103"/>
    <lineage>
        <taxon>Bacteria</taxon>
        <taxon>Bacillati</taxon>
        <taxon>Bacillota</taxon>
        <taxon>Bacilli</taxon>
        <taxon>Bacillales</taxon>
        <taxon>Bacillaceae</taxon>
        <taxon>Bacillus</taxon>
    </lineage>
</organism>
<evidence type="ECO:0000313" key="5">
    <source>
        <dbReference type="EMBL" id="MDA7027424.1"/>
    </source>
</evidence>
<sequence length="348" mass="39276">MKIGIIGAGGIAKAHAKAISTVKGAELSGFFDINLLTSRKIAFEYGGTAFESIQDLLSASSAVIISSPNFCHKEHALEALAAGKYVLCEKPMAVSMEEAEEMRNRAVRSAYIPIMGFNYRHLKFVQQLKEMLSKNELGDILSVKIDFKKNSALRRKKYTWRDHSTSNNTSGALGDLGVHLIDLILHLFNSPFKLDSLKVKMMTVVKEKEQKQVHVDDHSEVYGQLENKVFVKMVTSKCTKTEDCGFSIEVNGQNGVFYYHSSQGNEFLLRNGLTEQRIALPDNFLTDPQTEFYGWADSFRSQLIQWMKGIQDHDFARLATFEDGYQTQFYLNEFFAKGQQLSFSKQAN</sequence>
<keyword evidence="2" id="KW-0560">Oxidoreductase</keyword>
<feature type="domain" description="Gfo/Idh/MocA-like oxidoreductase C-terminal" evidence="4">
    <location>
        <begin position="129"/>
        <end position="328"/>
    </location>
</feature>
<dbReference type="EMBL" id="JAQKAB010000008">
    <property type="protein sequence ID" value="MDA7027424.1"/>
    <property type="molecule type" value="Genomic_DNA"/>
</dbReference>
<dbReference type="PANTHER" id="PTHR43708:SF5">
    <property type="entry name" value="CONSERVED EXPRESSED OXIDOREDUCTASE (EUROFUNG)-RELATED"/>
    <property type="match status" value="1"/>
</dbReference>
<dbReference type="Pfam" id="PF01408">
    <property type="entry name" value="GFO_IDH_MocA"/>
    <property type="match status" value="1"/>
</dbReference>
<evidence type="ECO:0000313" key="6">
    <source>
        <dbReference type="Proteomes" id="UP001211894"/>
    </source>
</evidence>
<dbReference type="InterPro" id="IPR051317">
    <property type="entry name" value="Gfo/Idh/MocA_oxidoreduct"/>
</dbReference>
<comment type="caution">
    <text evidence="5">The sequence shown here is derived from an EMBL/GenBank/DDBJ whole genome shotgun (WGS) entry which is preliminary data.</text>
</comment>
<dbReference type="Gene3D" id="3.30.360.10">
    <property type="entry name" value="Dihydrodipicolinate Reductase, domain 2"/>
    <property type="match status" value="1"/>
</dbReference>
<dbReference type="Proteomes" id="UP001211894">
    <property type="component" value="Unassembled WGS sequence"/>
</dbReference>
<dbReference type="RefSeq" id="WP_271341264.1">
    <property type="nucleotide sequence ID" value="NZ_JAQKAB010000008.1"/>
</dbReference>
<comment type="similarity">
    <text evidence="1">Belongs to the Gfo/Idh/MocA family.</text>
</comment>
<dbReference type="InterPro" id="IPR036291">
    <property type="entry name" value="NAD(P)-bd_dom_sf"/>
</dbReference>
<protein>
    <submittedName>
        <fullName evidence="5">Gfo/Idh/MocA family oxidoreductase</fullName>
    </submittedName>
</protein>